<dbReference type="RefSeq" id="WP_190266735.1">
    <property type="nucleotide sequence ID" value="NZ_BAABAD010000004.1"/>
</dbReference>
<name>A0ABR7WAU3_9ACTN</name>
<evidence type="ECO:0000259" key="5">
    <source>
        <dbReference type="Pfam" id="PF13439"/>
    </source>
</evidence>
<sequence length="396" mass="42962">MTDPTHVLLLCWRDTAHPQGGGSERYLERVGAELVARGMRVTLLTAAYVGAPAEDVRDGVRILRAGGRLTVYPRALATIVAGRFGRGRLGRIAPDVVVDTQNGIPFFSALVSRAPTIVLVHHCHREQWPVAGRLLGRLGWFLESWVSPRVHRGNRYVTVSGPSAAELASLGVDEGRITVIRNGIDPLSGPVADASHAAETATRLCVLSRLVPHKQVEDALAVVAELAHARPEVHLDVIGGGWWSDQLRRRATELGVDEHVTFHGHVDEARKHRLLAQANVHLMPSRKEGWGLAVIEAAQHRVPTIGYRSSVGLVESIEHGETGLLVDGVDELVSATRKLIDNPDEAARLGGNAQRKADGYSWSATADGFIEVFDDVLPTSRRPRRAAPSPTRADAH</sequence>
<evidence type="ECO:0000259" key="4">
    <source>
        <dbReference type="Pfam" id="PF00534"/>
    </source>
</evidence>
<dbReference type="InterPro" id="IPR001296">
    <property type="entry name" value="Glyco_trans_1"/>
</dbReference>
<proteinExistence type="inferred from homology"/>
<protein>
    <submittedName>
        <fullName evidence="6">Glycosyltransferase family 4 protein</fullName>
    </submittedName>
</protein>
<evidence type="ECO:0000313" key="6">
    <source>
        <dbReference type="EMBL" id="MBD1319939.1"/>
    </source>
</evidence>
<evidence type="ECO:0000256" key="2">
    <source>
        <dbReference type="ARBA" id="ARBA00022676"/>
    </source>
</evidence>
<dbReference type="Pfam" id="PF13439">
    <property type="entry name" value="Glyco_transf_4"/>
    <property type="match status" value="1"/>
</dbReference>
<accession>A0ABR7WAU3</accession>
<comment type="similarity">
    <text evidence="1">Belongs to the glycosyltransferase group 1 family. Glycosyltransferase 4 subfamily.</text>
</comment>
<feature type="domain" description="Glycosyltransferase subfamily 4-like N-terminal" evidence="5">
    <location>
        <begin position="21"/>
        <end position="186"/>
    </location>
</feature>
<dbReference type="InterPro" id="IPR028098">
    <property type="entry name" value="Glyco_trans_4-like_N"/>
</dbReference>
<dbReference type="SUPFAM" id="SSF53756">
    <property type="entry name" value="UDP-Glycosyltransferase/glycogen phosphorylase"/>
    <property type="match status" value="1"/>
</dbReference>
<keyword evidence="7" id="KW-1185">Reference proteome</keyword>
<reference evidence="6 7" key="1">
    <citation type="submission" date="2020-09" db="EMBL/GenBank/DDBJ databases">
        <title>Novel species in genus Gordonia.</title>
        <authorList>
            <person name="Zhang G."/>
        </authorList>
    </citation>
    <scope>NUCLEOTIDE SEQUENCE [LARGE SCALE GENOMIC DNA]</scope>
    <source>
        <strain evidence="6 7">ON-33</strain>
    </source>
</reference>
<comment type="caution">
    <text evidence="6">The sequence shown here is derived from an EMBL/GenBank/DDBJ whole genome shotgun (WGS) entry which is preliminary data.</text>
</comment>
<keyword evidence="3" id="KW-0808">Transferase</keyword>
<dbReference type="Gene3D" id="3.40.50.2000">
    <property type="entry name" value="Glycogen Phosphorylase B"/>
    <property type="match status" value="2"/>
</dbReference>
<organism evidence="6 7">
    <name type="scientific">Gordonia hankookensis</name>
    <dbReference type="NCBI Taxonomy" id="589403"/>
    <lineage>
        <taxon>Bacteria</taxon>
        <taxon>Bacillati</taxon>
        <taxon>Actinomycetota</taxon>
        <taxon>Actinomycetes</taxon>
        <taxon>Mycobacteriales</taxon>
        <taxon>Gordoniaceae</taxon>
        <taxon>Gordonia</taxon>
    </lineage>
</organism>
<feature type="domain" description="Glycosyl transferase family 1" evidence="4">
    <location>
        <begin position="198"/>
        <end position="355"/>
    </location>
</feature>
<keyword evidence="2" id="KW-0328">Glycosyltransferase</keyword>
<dbReference type="PANTHER" id="PTHR12526:SF640">
    <property type="entry name" value="COLANIC ACID BIOSYNTHESIS GLYCOSYLTRANSFERASE WCAL-RELATED"/>
    <property type="match status" value="1"/>
</dbReference>
<dbReference type="CDD" id="cd03801">
    <property type="entry name" value="GT4_PimA-like"/>
    <property type="match status" value="1"/>
</dbReference>
<dbReference type="EMBL" id="JACWMS010000002">
    <property type="protein sequence ID" value="MBD1319939.1"/>
    <property type="molecule type" value="Genomic_DNA"/>
</dbReference>
<dbReference type="PANTHER" id="PTHR12526">
    <property type="entry name" value="GLYCOSYLTRANSFERASE"/>
    <property type="match status" value="1"/>
</dbReference>
<dbReference type="Pfam" id="PF00534">
    <property type="entry name" value="Glycos_transf_1"/>
    <property type="match status" value="1"/>
</dbReference>
<dbReference type="Proteomes" id="UP000602395">
    <property type="component" value="Unassembled WGS sequence"/>
</dbReference>
<gene>
    <name evidence="6" type="ORF">IDF66_10105</name>
</gene>
<evidence type="ECO:0000256" key="1">
    <source>
        <dbReference type="ARBA" id="ARBA00009481"/>
    </source>
</evidence>
<evidence type="ECO:0000313" key="7">
    <source>
        <dbReference type="Proteomes" id="UP000602395"/>
    </source>
</evidence>
<evidence type="ECO:0000256" key="3">
    <source>
        <dbReference type="ARBA" id="ARBA00022679"/>
    </source>
</evidence>